<name>A0A2J6R0V9_HYAVF</name>
<dbReference type="PROSITE" id="PS50048">
    <property type="entry name" value="ZN2_CY6_FUNGAL_2"/>
    <property type="match status" value="1"/>
</dbReference>
<accession>A0A2J6R0V9</accession>
<evidence type="ECO:0000256" key="2">
    <source>
        <dbReference type="SAM" id="MobiDB-lite"/>
    </source>
</evidence>
<dbReference type="Gene3D" id="4.10.240.10">
    <property type="entry name" value="Zn(2)-C6 fungal-type DNA-binding domain"/>
    <property type="match status" value="1"/>
</dbReference>
<keyword evidence="5" id="KW-1185">Reference proteome</keyword>
<feature type="region of interest" description="Disordered" evidence="2">
    <location>
        <begin position="1"/>
        <end position="29"/>
    </location>
</feature>
<dbReference type="Proteomes" id="UP000235786">
    <property type="component" value="Unassembled WGS sequence"/>
</dbReference>
<dbReference type="GO" id="GO:0008270">
    <property type="term" value="F:zinc ion binding"/>
    <property type="evidence" value="ECO:0007669"/>
    <property type="project" value="InterPro"/>
</dbReference>
<feature type="domain" description="Zn(2)-C6 fungal-type" evidence="3">
    <location>
        <begin position="29"/>
        <end position="59"/>
    </location>
</feature>
<dbReference type="PROSITE" id="PS00463">
    <property type="entry name" value="ZN2_CY6_FUNGAL_1"/>
    <property type="match status" value="1"/>
</dbReference>
<protein>
    <recommendedName>
        <fullName evidence="3">Zn(2)-C6 fungal-type domain-containing protein</fullName>
    </recommendedName>
</protein>
<dbReference type="SUPFAM" id="SSF57701">
    <property type="entry name" value="Zn2/Cys6 DNA-binding domain"/>
    <property type="match status" value="1"/>
</dbReference>
<keyword evidence="1" id="KW-0539">Nucleus</keyword>
<dbReference type="PANTHER" id="PTHR47784">
    <property type="entry name" value="STEROL UPTAKE CONTROL PROTEIN 2"/>
    <property type="match status" value="1"/>
</dbReference>
<dbReference type="InterPro" id="IPR036864">
    <property type="entry name" value="Zn2-C6_fun-type_DNA-bd_sf"/>
</dbReference>
<proteinExistence type="predicted"/>
<organism evidence="4 5">
    <name type="scientific">Hyaloscypha variabilis (strain UAMH 11265 / GT02V1 / F)</name>
    <name type="common">Meliniomyces variabilis</name>
    <dbReference type="NCBI Taxonomy" id="1149755"/>
    <lineage>
        <taxon>Eukaryota</taxon>
        <taxon>Fungi</taxon>
        <taxon>Dikarya</taxon>
        <taxon>Ascomycota</taxon>
        <taxon>Pezizomycotina</taxon>
        <taxon>Leotiomycetes</taxon>
        <taxon>Helotiales</taxon>
        <taxon>Hyaloscyphaceae</taxon>
        <taxon>Hyaloscypha</taxon>
        <taxon>Hyaloscypha variabilis</taxon>
    </lineage>
</organism>
<evidence type="ECO:0000256" key="1">
    <source>
        <dbReference type="ARBA" id="ARBA00023242"/>
    </source>
</evidence>
<dbReference type="SMART" id="SM00066">
    <property type="entry name" value="GAL4"/>
    <property type="match status" value="1"/>
</dbReference>
<dbReference type="InterPro" id="IPR001138">
    <property type="entry name" value="Zn2Cys6_DnaBD"/>
</dbReference>
<dbReference type="CDD" id="cd00067">
    <property type="entry name" value="GAL4"/>
    <property type="match status" value="1"/>
</dbReference>
<reference evidence="4 5" key="1">
    <citation type="submission" date="2016-04" db="EMBL/GenBank/DDBJ databases">
        <title>A degradative enzymes factory behind the ericoid mycorrhizal symbiosis.</title>
        <authorList>
            <consortium name="DOE Joint Genome Institute"/>
            <person name="Martino E."/>
            <person name="Morin E."/>
            <person name="Grelet G."/>
            <person name="Kuo A."/>
            <person name="Kohler A."/>
            <person name="Daghino S."/>
            <person name="Barry K."/>
            <person name="Choi C."/>
            <person name="Cichocki N."/>
            <person name="Clum A."/>
            <person name="Copeland A."/>
            <person name="Hainaut M."/>
            <person name="Haridas S."/>
            <person name="Labutti K."/>
            <person name="Lindquist E."/>
            <person name="Lipzen A."/>
            <person name="Khouja H.-R."/>
            <person name="Murat C."/>
            <person name="Ohm R."/>
            <person name="Olson A."/>
            <person name="Spatafora J."/>
            <person name="Veneault-Fourrey C."/>
            <person name="Henrissat B."/>
            <person name="Grigoriev I."/>
            <person name="Martin F."/>
            <person name="Perotto S."/>
        </authorList>
    </citation>
    <scope>NUCLEOTIDE SEQUENCE [LARGE SCALE GENOMIC DNA]</scope>
    <source>
        <strain evidence="4 5">F</strain>
    </source>
</reference>
<dbReference type="Pfam" id="PF00172">
    <property type="entry name" value="Zn_clus"/>
    <property type="match status" value="1"/>
</dbReference>
<dbReference type="GO" id="GO:0001228">
    <property type="term" value="F:DNA-binding transcription activator activity, RNA polymerase II-specific"/>
    <property type="evidence" value="ECO:0007669"/>
    <property type="project" value="TreeGrafter"/>
</dbReference>
<dbReference type="OrthoDB" id="416217at2759"/>
<dbReference type="STRING" id="1149755.A0A2J6R0V9"/>
<feature type="compositionally biased region" description="Basic residues" evidence="2">
    <location>
        <begin position="12"/>
        <end position="28"/>
    </location>
</feature>
<dbReference type="InterPro" id="IPR053157">
    <property type="entry name" value="Sterol_Uptake_Regulator"/>
</dbReference>
<evidence type="ECO:0000259" key="3">
    <source>
        <dbReference type="PROSITE" id="PS50048"/>
    </source>
</evidence>
<evidence type="ECO:0000313" key="4">
    <source>
        <dbReference type="EMBL" id="PMD32145.1"/>
    </source>
</evidence>
<sequence length="408" mass="46098">MSRTGTISPQHGKSKTPKKRRSHSRSRRGCGNCRLRRVKCDEKRPGCERCQKAHISCSYATGVSQLQSSHEQPVIDTLIYIPHISSNQSVLGLINGTLQEYNSRSPELNHNFQLNLEGLSLLLRFKNRTVRSIGSQWDIGIWDKEFIRIVSLNPYLLHVSITCTAMHDRYLSGQGHEKNTELECYHWAMSAQLFNHEISKTSHAYDQDAMWMAAALINWAVFFSVETQNPEEVWPLSSTFSEIPWFRLQKGMRAIWQLAAPDRPSSLFSKPANDMEERCLGLPPPKPGIDGIPAPLVEMCGLDGSSSPETNPYHTAVRALSTLLNTPSIHPQSLKFLGFVNTIDAGFEALLKAKDPRALLLVSIWYGLVPKSAWWISLRACLERRAICMYLDRYHADDPLIQRALAST</sequence>
<dbReference type="PANTHER" id="PTHR47784:SF9">
    <property type="entry name" value="ZN(II)2CYS6 TRANSCRIPTION FACTOR (EUROFUNG)"/>
    <property type="match status" value="1"/>
</dbReference>
<gene>
    <name evidence="4" type="ORF">L207DRAFT_441339</name>
</gene>
<dbReference type="AlphaFoldDB" id="A0A2J6R0V9"/>
<evidence type="ECO:0000313" key="5">
    <source>
        <dbReference type="Proteomes" id="UP000235786"/>
    </source>
</evidence>
<feature type="compositionally biased region" description="Polar residues" evidence="2">
    <location>
        <begin position="1"/>
        <end position="11"/>
    </location>
</feature>
<dbReference type="EMBL" id="KZ613960">
    <property type="protein sequence ID" value="PMD32145.1"/>
    <property type="molecule type" value="Genomic_DNA"/>
</dbReference>